<protein>
    <submittedName>
        <fullName evidence="4">Uncharacterized protein</fullName>
    </submittedName>
</protein>
<dbReference type="EMBL" id="JPWU03000033">
    <property type="protein sequence ID" value="KAG2530292.1"/>
    <property type="molecule type" value="Genomic_DNA"/>
</dbReference>
<feature type="compositionally biased region" description="Basic and acidic residues" evidence="1">
    <location>
        <begin position="110"/>
        <end position="121"/>
    </location>
</feature>
<feature type="region of interest" description="Disordered" evidence="1">
    <location>
        <begin position="110"/>
        <end position="131"/>
    </location>
</feature>
<gene>
    <name evidence="4" type="ORF">BBI17_001971</name>
    <name evidence="5" type="ORF">BBO99_00001979</name>
    <name evidence="2" type="ORF">JM16_001660</name>
    <name evidence="3" type="ORF">JM18_001830</name>
</gene>
<dbReference type="EMBL" id="MBDN02000031">
    <property type="protein sequence ID" value="RLN83584.1"/>
    <property type="molecule type" value="Genomic_DNA"/>
</dbReference>
<reference evidence="2" key="1">
    <citation type="journal article" date="2015" name="Genom Data">
        <title>Genome sequences of six Phytophthora species associated with forests in New Zealand.</title>
        <authorList>
            <person name="Studholme D.J."/>
            <person name="McDougal R.L."/>
            <person name="Sambles C."/>
            <person name="Hansen E."/>
            <person name="Hardy G."/>
            <person name="Grant M."/>
            <person name="Ganley R.J."/>
            <person name="Williams N.M."/>
        </authorList>
    </citation>
    <scope>NUCLEOTIDE SEQUENCE</scope>
    <source>
        <strain evidence="2">NZFS 2646</strain>
        <strain evidence="3">NZFS 3630</strain>
    </source>
</reference>
<keyword evidence="6" id="KW-1185">Reference proteome</keyword>
<dbReference type="Proteomes" id="UP000792063">
    <property type="component" value="Unassembled WGS sequence"/>
</dbReference>
<evidence type="ECO:0000313" key="7">
    <source>
        <dbReference type="Proteomes" id="UP000285883"/>
    </source>
</evidence>
<feature type="region of interest" description="Disordered" evidence="1">
    <location>
        <begin position="57"/>
        <end position="80"/>
    </location>
</feature>
<feature type="region of interest" description="Disordered" evidence="1">
    <location>
        <begin position="32"/>
        <end position="51"/>
    </location>
</feature>
<dbReference type="Proteomes" id="UP000285883">
    <property type="component" value="Unassembled WGS sequence"/>
</dbReference>
<organism evidence="4 7">
    <name type="scientific">Phytophthora kernoviae</name>
    <dbReference type="NCBI Taxonomy" id="325452"/>
    <lineage>
        <taxon>Eukaryota</taxon>
        <taxon>Sar</taxon>
        <taxon>Stramenopiles</taxon>
        <taxon>Oomycota</taxon>
        <taxon>Peronosporomycetes</taxon>
        <taxon>Peronosporales</taxon>
        <taxon>Peronosporaceae</taxon>
        <taxon>Phytophthora</taxon>
    </lineage>
</organism>
<dbReference type="Proteomes" id="UP000285624">
    <property type="component" value="Unassembled WGS sequence"/>
</dbReference>
<evidence type="ECO:0000313" key="2">
    <source>
        <dbReference type="EMBL" id="KAG2530184.1"/>
    </source>
</evidence>
<evidence type="ECO:0000313" key="5">
    <source>
        <dbReference type="EMBL" id="RLN83584.1"/>
    </source>
</evidence>
<proteinExistence type="predicted"/>
<comment type="caution">
    <text evidence="4">The sequence shown here is derived from an EMBL/GenBank/DDBJ whole genome shotgun (WGS) entry which is preliminary data.</text>
</comment>
<reference evidence="6 7" key="2">
    <citation type="submission" date="2018-07" db="EMBL/GenBank/DDBJ databases">
        <title>Genome sequencing of oomycete isolates from Chile give support for New Zealand origin for Phytophthora kernoviae and make available the first Nothophytophthora sp. genome.</title>
        <authorList>
            <person name="Studholme D.J."/>
            <person name="Sanfuentes E."/>
            <person name="Panda P."/>
            <person name="Hill R."/>
            <person name="Sambles C."/>
            <person name="Grant M."/>
            <person name="Williams N.M."/>
            <person name="Mcdougal R.L."/>
        </authorList>
    </citation>
    <scope>NUCLEOTIDE SEQUENCE [LARGE SCALE GENOMIC DNA]</scope>
    <source>
        <strain evidence="4">Chile2</strain>
        <strain evidence="5">Chile4</strain>
    </source>
</reference>
<dbReference type="EMBL" id="MAYM02001410">
    <property type="protein sequence ID" value="RLN20248.1"/>
    <property type="molecule type" value="Genomic_DNA"/>
</dbReference>
<feature type="region of interest" description="Disordered" evidence="1">
    <location>
        <begin position="151"/>
        <end position="173"/>
    </location>
</feature>
<reference evidence="2" key="3">
    <citation type="submission" date="2020-06" db="EMBL/GenBank/DDBJ databases">
        <authorList>
            <person name="Studholme D.J."/>
        </authorList>
    </citation>
    <scope>NUCLEOTIDE SEQUENCE</scope>
    <source>
        <strain evidence="2">NZFS 2646</strain>
        <strain evidence="3">NZFS 3630</strain>
    </source>
</reference>
<dbReference type="Proteomes" id="UP000785171">
    <property type="component" value="Unassembled WGS sequence"/>
</dbReference>
<name>A0A3R7IIG4_9STRA</name>
<evidence type="ECO:0000313" key="4">
    <source>
        <dbReference type="EMBL" id="RLN20248.1"/>
    </source>
</evidence>
<evidence type="ECO:0000313" key="3">
    <source>
        <dbReference type="EMBL" id="KAG2530292.1"/>
    </source>
</evidence>
<accession>A0A3R7IIG4</accession>
<sequence>MAVEQTTAHPQRSSKMKMASLMAVVDDSDMQSPVAEAAQKNKRVKTDDWEERTVPISINSLTAASEPVGPGPLSGTGTGSRFSIADDVRPAPNASSLFHEMPSMIQSFAEEKRREVGERKNGVATNGDSSPPATAKSIYEFYFPTVKADANGAPSGRSLKRKRRSGRRGDDQSASDLDVLRFGVDAANLVPQGLVDRVDVHMSRAVLVQVVGNHVANWCNRAGFAPSFDQEIMTVLATYYPCGYPTLLDEVLAGFLFKRPEFIDLLLPPMLEKMLEKMQKAGESVSTTKYWNKKANKMAQVAPLGRLGKSSR</sequence>
<evidence type="ECO:0000256" key="1">
    <source>
        <dbReference type="SAM" id="MobiDB-lite"/>
    </source>
</evidence>
<evidence type="ECO:0000313" key="6">
    <source>
        <dbReference type="Proteomes" id="UP000285624"/>
    </source>
</evidence>
<dbReference type="EMBL" id="JPWV03000021">
    <property type="protein sequence ID" value="KAG2530184.1"/>
    <property type="molecule type" value="Genomic_DNA"/>
</dbReference>
<dbReference type="AlphaFoldDB" id="A0A3R7IIG4"/>